<gene>
    <name evidence="1" type="ORF">SSOP1_0790</name>
</gene>
<protein>
    <submittedName>
        <fullName evidence="1">SSV1-like integrase, N-terminal</fullName>
    </submittedName>
</protein>
<reference evidence="2" key="1">
    <citation type="submission" date="2016-04" db="EMBL/GenBank/DDBJ databases">
        <authorList>
            <person name="Shah S.A."/>
            <person name="Garrett R.A."/>
        </authorList>
    </citation>
    <scope>NUCLEOTIDE SEQUENCE [LARGE SCALE GENOMIC DNA]</scope>
    <source>
        <strain evidence="2">ATCC 35091 / DSM 1616 / JCM 8930 / NBRC 15331 / P1</strain>
    </source>
</reference>
<evidence type="ECO:0000313" key="2">
    <source>
        <dbReference type="Proteomes" id="UP000076770"/>
    </source>
</evidence>
<proteinExistence type="predicted"/>
<sequence length="88" mass="10464">MQQQRIFLQHSHHLILVYEIMVKIDLDRLDNEQKIRVLKKVVEKYKLSYVAQKLGIGRSTLYRYVVGKIRKVPDDIVSRASSRNRKGR</sequence>
<dbReference type="PATRIC" id="fig|2287.9.peg.790"/>
<name>A0A157SYZ2_SACSO</name>
<organism evidence="1 2">
    <name type="scientific">Saccharolobus solfataricus</name>
    <name type="common">Sulfolobus solfataricus</name>
    <dbReference type="NCBI Taxonomy" id="2287"/>
    <lineage>
        <taxon>Archaea</taxon>
        <taxon>Thermoproteota</taxon>
        <taxon>Thermoprotei</taxon>
        <taxon>Sulfolobales</taxon>
        <taxon>Sulfolobaceae</taxon>
        <taxon>Saccharolobus</taxon>
    </lineage>
</organism>
<dbReference type="AlphaFoldDB" id="A0A157SYZ2"/>
<dbReference type="EMBL" id="LT549890">
    <property type="protein sequence ID" value="SAI84344.1"/>
    <property type="molecule type" value="Genomic_DNA"/>
</dbReference>
<accession>A0A157SYZ2</accession>
<evidence type="ECO:0000313" key="1">
    <source>
        <dbReference type="EMBL" id="SAI84344.1"/>
    </source>
</evidence>
<dbReference type="Proteomes" id="UP000076770">
    <property type="component" value="Chromosome i"/>
</dbReference>